<evidence type="ECO:0000313" key="11">
    <source>
        <dbReference type="Proteomes" id="UP001629953"/>
    </source>
</evidence>
<dbReference type="CDD" id="cd17546">
    <property type="entry name" value="REC_hyHK_CKI1_RcsC-like"/>
    <property type="match status" value="1"/>
</dbReference>
<dbReference type="SUPFAM" id="SSF55874">
    <property type="entry name" value="ATPase domain of HSP90 chaperone/DNA topoisomerase II/histidine kinase"/>
    <property type="match status" value="1"/>
</dbReference>
<dbReference type="CDD" id="cd00082">
    <property type="entry name" value="HisKA"/>
    <property type="match status" value="1"/>
</dbReference>
<dbReference type="InterPro" id="IPR000014">
    <property type="entry name" value="PAS"/>
</dbReference>
<dbReference type="SMART" id="SM00448">
    <property type="entry name" value="REC"/>
    <property type="match status" value="1"/>
</dbReference>
<protein>
    <recommendedName>
        <fullName evidence="2">histidine kinase</fullName>
        <ecNumber evidence="2">2.7.13.3</ecNumber>
    </recommendedName>
</protein>
<evidence type="ECO:0000256" key="4">
    <source>
        <dbReference type="ARBA" id="ARBA00022679"/>
    </source>
</evidence>
<dbReference type="PANTHER" id="PTHR43047">
    <property type="entry name" value="TWO-COMPONENT HISTIDINE PROTEIN KINASE"/>
    <property type="match status" value="1"/>
</dbReference>
<sequence>MKPPISVNEEYLRESLESLTKTNQRERQRRIDTELILEGNRRLSLATEPGQAWQIFLKLLSQFFHYQHALILYQSANSGWQLFWHNVAPSEDLDTFFWHASEWTARVTDGDVSAIFAPMQIHEFKALPSRLQRYYGSALACGMKREVDSWLLILGDQKTGQFGQNQRHLLKRLQPLLRQQLVNLEYQEHLKTMVAQRTEQLQRSEQRFKSFAQTASDWFWETDQDLLFIFISSGLSAESQPIYSNLLGRSLLSLQITDASAHSLLPQLTQLLQTRQPLHNVLFTLDEHSSESFWGILSAEPYVDAQGQFAGYRGSVRDITQERADRRALNQAKEDAETANQAKSEFLAMMSHEIRTPMNAVVGMVDLLSEEPLSAHACQLLENAQRASRLLLNIINDVLDIAKLEAGRLELEHQNFQFRQVIEQVIGQLSQSAQAKGLRLRIDIDDCADWWLVGDPYRLAQILLNLVSNGIKFTERGEVCVSLTAPKMLSVSVDADQCQLQLIVSDTGIGIATDDFPVLFEPFRQLSQSHARQFGGTGLGLSIVKQLVDAMNGQLSVHGCPGQGAQFILRLPMVRSKVAAVAHPSVRLVPSAQARRILVVEDSPSNQLVIRLMLEKLGHHVTLVDDGQKALALDTLSQFELILMDLQMPCIDGYQTTQQMRLRGIHCPIIALTANVQERERCLSCGMNELLSKPLRKETLQAMLQRFFDIK</sequence>
<evidence type="ECO:0000256" key="3">
    <source>
        <dbReference type="ARBA" id="ARBA00022553"/>
    </source>
</evidence>
<evidence type="ECO:0000259" key="8">
    <source>
        <dbReference type="PROSITE" id="PS50110"/>
    </source>
</evidence>
<dbReference type="InterPro" id="IPR004358">
    <property type="entry name" value="Sig_transdc_His_kin-like_C"/>
</dbReference>
<dbReference type="Pfam" id="PF02518">
    <property type="entry name" value="HATPase_c"/>
    <property type="match status" value="1"/>
</dbReference>
<dbReference type="SUPFAM" id="SSF47384">
    <property type="entry name" value="Homodimeric domain of signal transducing histidine kinase"/>
    <property type="match status" value="1"/>
</dbReference>
<feature type="domain" description="PAC" evidence="9">
    <location>
        <begin position="279"/>
        <end position="331"/>
    </location>
</feature>
<keyword evidence="10" id="KW-0547">Nucleotide-binding</keyword>
<keyword evidence="4" id="KW-0808">Transferase</keyword>
<dbReference type="PROSITE" id="PS50109">
    <property type="entry name" value="HIS_KIN"/>
    <property type="match status" value="1"/>
</dbReference>
<dbReference type="NCBIfam" id="TIGR00229">
    <property type="entry name" value="sensory_box"/>
    <property type="match status" value="1"/>
</dbReference>
<dbReference type="Gene3D" id="3.30.565.10">
    <property type="entry name" value="Histidine kinase-like ATPase, C-terminal domain"/>
    <property type="match status" value="1"/>
</dbReference>
<keyword evidence="11" id="KW-1185">Reference proteome</keyword>
<dbReference type="Gene3D" id="3.30.450.20">
    <property type="entry name" value="PAS domain"/>
    <property type="match status" value="1"/>
</dbReference>
<evidence type="ECO:0000259" key="9">
    <source>
        <dbReference type="PROSITE" id="PS50113"/>
    </source>
</evidence>
<dbReference type="Pfam" id="PF00512">
    <property type="entry name" value="HisKA"/>
    <property type="match status" value="1"/>
</dbReference>
<dbReference type="EMBL" id="JBEQCT010000011">
    <property type="protein sequence ID" value="MFM2486812.1"/>
    <property type="molecule type" value="Genomic_DNA"/>
</dbReference>
<keyword evidence="10" id="KW-0067">ATP-binding</keyword>
<dbReference type="InterPro" id="IPR035965">
    <property type="entry name" value="PAS-like_dom_sf"/>
</dbReference>
<feature type="domain" description="Histidine kinase" evidence="7">
    <location>
        <begin position="349"/>
        <end position="575"/>
    </location>
</feature>
<dbReference type="InterPro" id="IPR005467">
    <property type="entry name" value="His_kinase_dom"/>
</dbReference>
<organism evidence="10 11">
    <name type="scientific">Celerinatantimonas yamalensis</name>
    <dbReference type="NCBI Taxonomy" id="559956"/>
    <lineage>
        <taxon>Bacteria</taxon>
        <taxon>Pseudomonadati</taxon>
        <taxon>Pseudomonadota</taxon>
        <taxon>Gammaproteobacteria</taxon>
        <taxon>Celerinatantimonadaceae</taxon>
        <taxon>Celerinatantimonas</taxon>
    </lineage>
</organism>
<dbReference type="PROSITE" id="PS50110">
    <property type="entry name" value="RESPONSE_REGULATORY"/>
    <property type="match status" value="1"/>
</dbReference>
<dbReference type="InterPro" id="IPR011006">
    <property type="entry name" value="CheY-like_superfamily"/>
</dbReference>
<dbReference type="GO" id="GO:0005524">
    <property type="term" value="F:ATP binding"/>
    <property type="evidence" value="ECO:0007669"/>
    <property type="project" value="UniProtKB-KW"/>
</dbReference>
<dbReference type="CDD" id="cd16922">
    <property type="entry name" value="HATPase_EvgS-ArcB-TorS-like"/>
    <property type="match status" value="1"/>
</dbReference>
<keyword evidence="3 6" id="KW-0597">Phosphoprotein</keyword>
<reference evidence="10 11" key="1">
    <citation type="journal article" date="2013" name="Int. J. Syst. Evol. Microbiol.">
        <title>Celerinatantimonas yamalensis sp. nov., a cold-adapted diazotrophic bacterium from a cold permafrost brine.</title>
        <authorList>
            <person name="Shcherbakova V."/>
            <person name="Chuvilskaya N."/>
            <person name="Rivkina E."/>
            <person name="Demidov N."/>
            <person name="Uchaeva V."/>
            <person name="Suetin S."/>
            <person name="Suzina N."/>
            <person name="Gilichinsky D."/>
        </authorList>
    </citation>
    <scope>NUCLEOTIDE SEQUENCE [LARGE SCALE GENOMIC DNA]</scope>
    <source>
        <strain evidence="10 11">C7</strain>
    </source>
</reference>
<dbReference type="PRINTS" id="PR00344">
    <property type="entry name" value="BCTRLSENSOR"/>
</dbReference>
<gene>
    <name evidence="10" type="ORF">ABUE30_17405</name>
</gene>
<feature type="modified residue" description="4-aspartylphosphate" evidence="6">
    <location>
        <position position="645"/>
    </location>
</feature>
<accession>A0ABW9GAV2</accession>
<comment type="caution">
    <text evidence="10">The sequence shown here is derived from an EMBL/GenBank/DDBJ whole genome shotgun (WGS) entry which is preliminary data.</text>
</comment>
<dbReference type="SMART" id="SM00387">
    <property type="entry name" value="HATPase_c"/>
    <property type="match status" value="1"/>
</dbReference>
<dbReference type="Gene3D" id="3.40.50.2300">
    <property type="match status" value="1"/>
</dbReference>
<dbReference type="SUPFAM" id="SSF52172">
    <property type="entry name" value="CheY-like"/>
    <property type="match status" value="1"/>
</dbReference>
<dbReference type="SMART" id="SM00388">
    <property type="entry name" value="HisKA"/>
    <property type="match status" value="1"/>
</dbReference>
<evidence type="ECO:0000256" key="5">
    <source>
        <dbReference type="ARBA" id="ARBA00022777"/>
    </source>
</evidence>
<dbReference type="InterPro" id="IPR036890">
    <property type="entry name" value="HATPase_C_sf"/>
</dbReference>
<evidence type="ECO:0000256" key="2">
    <source>
        <dbReference type="ARBA" id="ARBA00012438"/>
    </source>
</evidence>
<dbReference type="EC" id="2.7.13.3" evidence="2"/>
<dbReference type="PROSITE" id="PS50113">
    <property type="entry name" value="PAC"/>
    <property type="match status" value="1"/>
</dbReference>
<evidence type="ECO:0000256" key="6">
    <source>
        <dbReference type="PROSITE-ProRule" id="PRU00169"/>
    </source>
</evidence>
<dbReference type="Proteomes" id="UP001629953">
    <property type="component" value="Unassembled WGS sequence"/>
</dbReference>
<comment type="catalytic activity">
    <reaction evidence="1">
        <text>ATP + protein L-histidine = ADP + protein N-phospho-L-histidine.</text>
        <dbReference type="EC" id="2.7.13.3"/>
    </reaction>
</comment>
<dbReference type="InterPro" id="IPR001789">
    <property type="entry name" value="Sig_transdc_resp-reg_receiver"/>
</dbReference>
<dbReference type="InterPro" id="IPR003661">
    <property type="entry name" value="HisK_dim/P_dom"/>
</dbReference>
<proteinExistence type="predicted"/>
<dbReference type="SUPFAM" id="SSF55785">
    <property type="entry name" value="PYP-like sensor domain (PAS domain)"/>
    <property type="match status" value="1"/>
</dbReference>
<dbReference type="InterPro" id="IPR000700">
    <property type="entry name" value="PAS-assoc_C"/>
</dbReference>
<feature type="domain" description="Response regulatory" evidence="8">
    <location>
        <begin position="596"/>
        <end position="708"/>
    </location>
</feature>
<dbReference type="InterPro" id="IPR003594">
    <property type="entry name" value="HATPase_dom"/>
</dbReference>
<dbReference type="InterPro" id="IPR036097">
    <property type="entry name" value="HisK_dim/P_sf"/>
</dbReference>
<dbReference type="Gene3D" id="1.10.287.130">
    <property type="match status" value="1"/>
</dbReference>
<name>A0ABW9GAV2_9GAMM</name>
<evidence type="ECO:0000259" key="7">
    <source>
        <dbReference type="PROSITE" id="PS50109"/>
    </source>
</evidence>
<keyword evidence="5" id="KW-0418">Kinase</keyword>
<dbReference type="RefSeq" id="WP_408625108.1">
    <property type="nucleotide sequence ID" value="NZ_JBEQCT010000011.1"/>
</dbReference>
<evidence type="ECO:0000313" key="10">
    <source>
        <dbReference type="EMBL" id="MFM2486812.1"/>
    </source>
</evidence>
<dbReference type="Pfam" id="PF00072">
    <property type="entry name" value="Response_reg"/>
    <property type="match status" value="1"/>
</dbReference>
<evidence type="ECO:0000256" key="1">
    <source>
        <dbReference type="ARBA" id="ARBA00000085"/>
    </source>
</evidence>